<feature type="compositionally biased region" description="Polar residues" evidence="1">
    <location>
        <begin position="649"/>
        <end position="660"/>
    </location>
</feature>
<feature type="compositionally biased region" description="Basic and acidic residues" evidence="1">
    <location>
        <begin position="441"/>
        <end position="451"/>
    </location>
</feature>
<protein>
    <submittedName>
        <fullName evidence="2">Uncharacterized protein</fullName>
    </submittedName>
</protein>
<feature type="compositionally biased region" description="Basic and acidic residues" evidence="1">
    <location>
        <begin position="290"/>
        <end position="301"/>
    </location>
</feature>
<evidence type="ECO:0000256" key="1">
    <source>
        <dbReference type="SAM" id="MobiDB-lite"/>
    </source>
</evidence>
<feature type="compositionally biased region" description="Low complexity" evidence="1">
    <location>
        <begin position="1177"/>
        <end position="1202"/>
    </location>
</feature>
<feature type="compositionally biased region" description="Polar residues" evidence="1">
    <location>
        <begin position="488"/>
        <end position="508"/>
    </location>
</feature>
<feature type="compositionally biased region" description="Basic and acidic residues" evidence="1">
    <location>
        <begin position="509"/>
        <end position="519"/>
    </location>
</feature>
<feature type="region of interest" description="Disordered" evidence="1">
    <location>
        <begin position="912"/>
        <end position="1229"/>
    </location>
</feature>
<name>A0A9P9E0K4_9PLEO</name>
<feature type="region of interest" description="Disordered" evidence="1">
    <location>
        <begin position="159"/>
        <end position="546"/>
    </location>
</feature>
<feature type="compositionally biased region" description="Polar residues" evidence="1">
    <location>
        <begin position="813"/>
        <end position="831"/>
    </location>
</feature>
<feature type="region of interest" description="Disordered" evidence="1">
    <location>
        <begin position="568"/>
        <end position="730"/>
    </location>
</feature>
<feature type="compositionally biased region" description="Polar residues" evidence="1">
    <location>
        <begin position="758"/>
        <end position="778"/>
    </location>
</feature>
<dbReference type="OrthoDB" id="2590867at2759"/>
<dbReference type="PANTHER" id="PTHR46563">
    <property type="entry name" value="RING-TYPE DOMAIN-CONTAINING PROTEIN"/>
    <property type="match status" value="1"/>
</dbReference>
<feature type="region of interest" description="Disordered" evidence="1">
    <location>
        <begin position="806"/>
        <end position="873"/>
    </location>
</feature>
<dbReference type="EMBL" id="JAGMWT010000005">
    <property type="protein sequence ID" value="KAH7128412.1"/>
    <property type="molecule type" value="Genomic_DNA"/>
</dbReference>
<feature type="compositionally biased region" description="Basic and acidic residues" evidence="1">
    <location>
        <begin position="1001"/>
        <end position="1024"/>
    </location>
</feature>
<organism evidence="2 3">
    <name type="scientific">Dendryphion nanum</name>
    <dbReference type="NCBI Taxonomy" id="256645"/>
    <lineage>
        <taxon>Eukaryota</taxon>
        <taxon>Fungi</taxon>
        <taxon>Dikarya</taxon>
        <taxon>Ascomycota</taxon>
        <taxon>Pezizomycotina</taxon>
        <taxon>Dothideomycetes</taxon>
        <taxon>Pleosporomycetidae</taxon>
        <taxon>Pleosporales</taxon>
        <taxon>Torulaceae</taxon>
        <taxon>Dendryphion</taxon>
    </lineage>
</organism>
<feature type="region of interest" description="Disordered" evidence="1">
    <location>
        <begin position="1"/>
        <end position="120"/>
    </location>
</feature>
<feature type="compositionally biased region" description="Polar residues" evidence="1">
    <location>
        <begin position="568"/>
        <end position="593"/>
    </location>
</feature>
<feature type="compositionally biased region" description="Polar residues" evidence="1">
    <location>
        <begin position="109"/>
        <end position="120"/>
    </location>
</feature>
<feature type="region of interest" description="Disordered" evidence="1">
    <location>
        <begin position="745"/>
        <end position="784"/>
    </location>
</feature>
<reference evidence="2" key="1">
    <citation type="journal article" date="2021" name="Nat. Commun.">
        <title>Genetic determinants of endophytism in the Arabidopsis root mycobiome.</title>
        <authorList>
            <person name="Mesny F."/>
            <person name="Miyauchi S."/>
            <person name="Thiergart T."/>
            <person name="Pickel B."/>
            <person name="Atanasova L."/>
            <person name="Karlsson M."/>
            <person name="Huettel B."/>
            <person name="Barry K.W."/>
            <person name="Haridas S."/>
            <person name="Chen C."/>
            <person name="Bauer D."/>
            <person name="Andreopoulos W."/>
            <person name="Pangilinan J."/>
            <person name="LaButti K."/>
            <person name="Riley R."/>
            <person name="Lipzen A."/>
            <person name="Clum A."/>
            <person name="Drula E."/>
            <person name="Henrissat B."/>
            <person name="Kohler A."/>
            <person name="Grigoriev I.V."/>
            <person name="Martin F.M."/>
            <person name="Hacquard S."/>
        </authorList>
    </citation>
    <scope>NUCLEOTIDE SEQUENCE</scope>
    <source>
        <strain evidence="2">MPI-CAGE-CH-0243</strain>
    </source>
</reference>
<feature type="compositionally biased region" description="Basic and acidic residues" evidence="1">
    <location>
        <begin position="1034"/>
        <end position="1044"/>
    </location>
</feature>
<dbReference type="AlphaFoldDB" id="A0A9P9E0K4"/>
<feature type="compositionally biased region" description="Basic and acidic residues" evidence="1">
    <location>
        <begin position="912"/>
        <end position="994"/>
    </location>
</feature>
<gene>
    <name evidence="2" type="ORF">B0J11DRAFT_270295</name>
</gene>
<feature type="compositionally biased region" description="Polar residues" evidence="1">
    <location>
        <begin position="211"/>
        <end position="227"/>
    </location>
</feature>
<feature type="compositionally biased region" description="Low complexity" evidence="1">
    <location>
        <begin position="1045"/>
        <end position="1068"/>
    </location>
</feature>
<dbReference type="PANTHER" id="PTHR46563:SF4">
    <property type="entry name" value="ASPARTYL_ASPARAGINYL BETA-HYDROXYLASE ISOFORM X1"/>
    <property type="match status" value="1"/>
</dbReference>
<comment type="caution">
    <text evidence="2">The sequence shown here is derived from an EMBL/GenBank/DDBJ whole genome shotgun (WGS) entry which is preliminary data.</text>
</comment>
<evidence type="ECO:0000313" key="3">
    <source>
        <dbReference type="Proteomes" id="UP000700596"/>
    </source>
</evidence>
<feature type="compositionally biased region" description="Polar residues" evidence="1">
    <location>
        <begin position="66"/>
        <end position="78"/>
    </location>
</feature>
<feature type="compositionally biased region" description="Polar residues" evidence="1">
    <location>
        <begin position="521"/>
        <end position="538"/>
    </location>
</feature>
<sequence length="1229" mass="129915">MERIKSVLSHGPRKSTDASHENSASPIDSTQRTSPTTATALATGQGSHFASASGNKTEHHPIYDQMTANDHPSATTSGEHAGSTEAPPHFSNAPNLKQPPSATAHPTAVSPTTASSQSGVFNEGASTASIKSGVIGYPQGEDSHAALNRSQHHGATFENRAIGQDRTQPSSLAKDNSLGTSTAGTAGTVGAAGAAETARQLHHQKDHENLRASSSQQPLEQSFQQPEVATDTDRSFPLAGGVTSRKQNDDPSLTHHSQPQAPLMGEREFGTKDGNAYVDNSHGNVLGSEHQLRSGHDHKDTLGNNNSTGGFTGSSAAPHISSDRDQDATHNRAALAAAATAASAHSSGFGSRSAPEHEHGGHGHTFSGDPCEDHNQPSATVFTSGPHATDTANMLDPHLHIPGEFPETPAETPLDQKTGTGGYIGESATRQQDFGSNLPDRSGEQSHHGRDAAIAGGLGAAGIGGYAASKHHQEPTDIGSAPIASEASPYSSTKLDPRVNPQSTNLQDQRFDPVAHKEPSPLNSQQGTAAVPAQTQGHNPDHHYARNAGIVGAGAGLVGAGAAAHHYSTYQDRQESQTGPASSTIGPHSSNVANVLDPRVQPDPALQKHHQARSTAEDPASKTVGPHDSNVANVLDPRVLPQPEKQKGHTTSGPHTSDTFNRLDPNVDSSRHHDTALAGSTGVAGLGANEIAQKYDEHRSTGPSASMNDQRYDPTAAGAHNPNQTGQHHYGRDAALVGGVGAAGAGAGAYAGSRQRDNIPQQPTSSQNDHTISGSHEPSQAGAHHYGRDAALVGGVGAAGAGAYAASKHGDNVPQQTISQSHPHAPSSQGYSHPASAQGYPQSAVPQAYPTTSTYSQSQGQPQGQHGSQDLGHQRYDSVQHPEDQDHTKRNVATLGAAGLVGAGGAYAYSQRDAEKAEKERLAQEKAQQKATEKELEHQRKEQQKAQQKEFDHQRKDQQKELDHKLKEQDKAFKDEQHRIEKQQARDQKQHDKLFAAGEANRQRELEQEQPRRSDSLEKEEGGKEKKHHLFGFLHRDKERHSRSNESSPRNSREYAGAGAVAGGLAAHEAAHESDSSDGKKRRNKLHKDPPQGHPAREALEHRQAAGKREHMGTDGAIGRSDQISGDHETRTGVYGAHPIDERQGNTVTEPHTGLPMNVGKYGDGQGGTDGSPTIRGYQQDQGIAQQQGGYHQGQGTLQQGGYYPDQGATQQQGGSTDWEGVRKSNTPY</sequence>
<feature type="compositionally biased region" description="Gly residues" evidence="1">
    <location>
        <begin position="456"/>
        <end position="465"/>
    </location>
</feature>
<feature type="compositionally biased region" description="Polar residues" evidence="1">
    <location>
        <begin position="839"/>
        <end position="855"/>
    </location>
</feature>
<feature type="compositionally biased region" description="Basic and acidic residues" evidence="1">
    <location>
        <begin position="1069"/>
        <end position="1079"/>
    </location>
</feature>
<feature type="compositionally biased region" description="Polar residues" evidence="1">
    <location>
        <begin position="92"/>
        <end position="101"/>
    </location>
</feature>
<feature type="compositionally biased region" description="Low complexity" evidence="1">
    <location>
        <begin position="856"/>
        <end position="869"/>
    </location>
</feature>
<evidence type="ECO:0000313" key="2">
    <source>
        <dbReference type="EMBL" id="KAH7128412.1"/>
    </source>
</evidence>
<proteinExistence type="predicted"/>
<feature type="compositionally biased region" description="Basic and acidic residues" evidence="1">
    <location>
        <begin position="321"/>
        <end position="330"/>
    </location>
</feature>
<feature type="compositionally biased region" description="Low complexity" evidence="1">
    <location>
        <begin position="302"/>
        <end position="315"/>
    </location>
</feature>
<feature type="compositionally biased region" description="Low complexity" evidence="1">
    <location>
        <begin position="331"/>
        <end position="353"/>
    </location>
</feature>
<feature type="compositionally biased region" description="Basic and acidic residues" evidence="1">
    <location>
        <begin position="1087"/>
        <end position="1113"/>
    </location>
</feature>
<feature type="compositionally biased region" description="Low complexity" evidence="1">
    <location>
        <begin position="179"/>
        <end position="198"/>
    </location>
</feature>
<feature type="compositionally biased region" description="Polar residues" evidence="1">
    <location>
        <begin position="21"/>
        <end position="55"/>
    </location>
</feature>
<dbReference type="Proteomes" id="UP000700596">
    <property type="component" value="Unassembled WGS sequence"/>
</dbReference>
<keyword evidence="3" id="KW-1185">Reference proteome</keyword>
<accession>A0A9P9E0K4</accession>
<feature type="compositionally biased region" description="Polar residues" evidence="1">
    <location>
        <begin position="165"/>
        <end position="178"/>
    </location>
</feature>